<dbReference type="EMBL" id="BMLN01000006">
    <property type="protein sequence ID" value="GGO02036.1"/>
    <property type="molecule type" value="Genomic_DNA"/>
</dbReference>
<accession>A0ABQ2L626</accession>
<proteinExistence type="predicted"/>
<dbReference type="PANTHER" id="PTHR40072">
    <property type="entry name" value="MOLYBDOPTERIN-GUANINE DINUCLEOTIDE BIOSYNTHESIS ADAPTER PROTEIN-RELATED"/>
    <property type="match status" value="1"/>
</dbReference>
<organism evidence="3 4">
    <name type="scientific">Saccharibacillus kuerlensis</name>
    <dbReference type="NCBI Taxonomy" id="459527"/>
    <lineage>
        <taxon>Bacteria</taxon>
        <taxon>Bacillati</taxon>
        <taxon>Bacillota</taxon>
        <taxon>Bacilli</taxon>
        <taxon>Bacillales</taxon>
        <taxon>Paenibacillaceae</taxon>
        <taxon>Saccharibacillus</taxon>
    </lineage>
</organism>
<reference evidence="4" key="1">
    <citation type="journal article" date="2019" name="Int. J. Syst. Evol. Microbiol.">
        <title>The Global Catalogue of Microorganisms (GCM) 10K type strain sequencing project: providing services to taxonomists for standard genome sequencing and annotation.</title>
        <authorList>
            <consortium name="The Broad Institute Genomics Platform"/>
            <consortium name="The Broad Institute Genome Sequencing Center for Infectious Disease"/>
            <person name="Wu L."/>
            <person name="Ma J."/>
        </authorList>
    </citation>
    <scope>NUCLEOTIDE SEQUENCE [LARGE SCALE GENOMIC DNA]</scope>
    <source>
        <strain evidence="4">CGMCC 1.6964</strain>
    </source>
</reference>
<name>A0ABQ2L626_9BACL</name>
<evidence type="ECO:0000313" key="3">
    <source>
        <dbReference type="EMBL" id="GGO02036.1"/>
    </source>
</evidence>
<feature type="domain" description="Molybdopterin-guanine dinucleotide biosynthesis protein B (MobB)" evidence="2">
    <location>
        <begin position="30"/>
        <end position="155"/>
    </location>
</feature>
<feature type="compositionally biased region" description="Polar residues" evidence="1">
    <location>
        <begin position="7"/>
        <end position="19"/>
    </location>
</feature>
<dbReference type="Proteomes" id="UP000606653">
    <property type="component" value="Unassembled WGS sequence"/>
</dbReference>
<dbReference type="Gene3D" id="3.40.50.300">
    <property type="entry name" value="P-loop containing nucleotide triphosphate hydrolases"/>
    <property type="match status" value="1"/>
</dbReference>
<dbReference type="InterPro" id="IPR052539">
    <property type="entry name" value="MGD_biosynthesis_adapter"/>
</dbReference>
<evidence type="ECO:0000256" key="1">
    <source>
        <dbReference type="SAM" id="MobiDB-lite"/>
    </source>
</evidence>
<comment type="caution">
    <text evidence="3">The sequence shown here is derived from an EMBL/GenBank/DDBJ whole genome shotgun (WGS) entry which is preliminary data.</text>
</comment>
<evidence type="ECO:0000259" key="2">
    <source>
        <dbReference type="Pfam" id="PF03205"/>
    </source>
</evidence>
<dbReference type="SUPFAM" id="SSF52540">
    <property type="entry name" value="P-loop containing nucleoside triphosphate hydrolases"/>
    <property type="match status" value="1"/>
</dbReference>
<sequence>MGPLNGSEETGSSERSNIVGSPLKNKPRLLQIVGFKNSGKTTLTEMLLRRAIELGWITSAIKRHGHGGVPDLPPAGTDSSRLFETGAASSIVSGGGVMLLQGRQQPEESEGLDPLIRLTKAYASPDLILIEGFKEEPYPKIVLLRSLEDWRELHRLNHIGLVVVADHTLAKLLMGESAYGRSVHGHPGHNHPVDGAASNVDLPPVDAAISILSREQTEDITAWFTTWLEGGNDESL</sequence>
<keyword evidence="4" id="KW-1185">Reference proteome</keyword>
<dbReference type="Pfam" id="PF03205">
    <property type="entry name" value="MobB"/>
    <property type="match status" value="1"/>
</dbReference>
<dbReference type="InterPro" id="IPR004435">
    <property type="entry name" value="MobB_dom"/>
</dbReference>
<feature type="region of interest" description="Disordered" evidence="1">
    <location>
        <begin position="1"/>
        <end position="22"/>
    </location>
</feature>
<protein>
    <recommendedName>
        <fullName evidence="2">Molybdopterin-guanine dinucleotide biosynthesis protein B (MobB) domain-containing protein</fullName>
    </recommendedName>
</protein>
<dbReference type="PANTHER" id="PTHR40072:SF1">
    <property type="entry name" value="MOLYBDOPTERIN-GUANINE DINUCLEOTIDE BIOSYNTHESIS ADAPTER PROTEIN"/>
    <property type="match status" value="1"/>
</dbReference>
<gene>
    <name evidence="3" type="ORF">GCM10010969_24910</name>
</gene>
<evidence type="ECO:0000313" key="4">
    <source>
        <dbReference type="Proteomes" id="UP000606653"/>
    </source>
</evidence>
<dbReference type="InterPro" id="IPR027417">
    <property type="entry name" value="P-loop_NTPase"/>
</dbReference>
<dbReference type="RefSeq" id="WP_018976304.1">
    <property type="nucleotide sequence ID" value="NZ_BMLN01000006.1"/>
</dbReference>
<dbReference type="NCBIfam" id="TIGR00176">
    <property type="entry name" value="mobB"/>
    <property type="match status" value="1"/>
</dbReference>